<comment type="caution">
    <text evidence="1">The sequence shown here is derived from an EMBL/GenBank/DDBJ whole genome shotgun (WGS) entry which is preliminary data.</text>
</comment>
<evidence type="ECO:0000313" key="2">
    <source>
        <dbReference type="Proteomes" id="UP001167864"/>
    </source>
</evidence>
<gene>
    <name evidence="1" type="ORF">QVN42_17965</name>
</gene>
<dbReference type="Proteomes" id="UP001167864">
    <property type="component" value="Unassembled WGS sequence"/>
</dbReference>
<proteinExistence type="predicted"/>
<dbReference type="EMBL" id="JAUEHU010000027">
    <property type="protein sequence ID" value="MDN0089236.1"/>
    <property type="molecule type" value="Genomic_DNA"/>
</dbReference>
<organism evidence="1 2">
    <name type="scientific">Yersinia nurmii</name>
    <dbReference type="NCBI Taxonomy" id="685706"/>
    <lineage>
        <taxon>Bacteria</taxon>
        <taxon>Pseudomonadati</taxon>
        <taxon>Pseudomonadota</taxon>
        <taxon>Gammaproteobacteria</taxon>
        <taxon>Enterobacterales</taxon>
        <taxon>Yersiniaceae</taxon>
        <taxon>Yersinia</taxon>
    </lineage>
</organism>
<dbReference type="AlphaFoldDB" id="A0AAW7KB26"/>
<accession>A0AAW7KB26</accession>
<name>A0AAW7KB26_9GAMM</name>
<sequence length="63" mass="6671">MMGSCLVLGIPAVAFMISVLHCRATGLMAFSIAASTYLPLPAEQPPVGDDAADNEQYPIKVNY</sequence>
<reference evidence="1" key="1">
    <citation type="submission" date="2023-06" db="EMBL/GenBank/DDBJ databases">
        <authorList>
            <person name="Polev D.E."/>
            <person name="Saitova A.T."/>
            <person name="Bogumilchik E.A."/>
            <person name="Kokorina G.I."/>
            <person name="Voskresenskaia E.A."/>
        </authorList>
    </citation>
    <scope>NUCLEOTIDE SEQUENCE</scope>
    <source>
        <strain evidence="1">2145 StPb PI</strain>
    </source>
</reference>
<dbReference type="RefSeq" id="WP_289818347.1">
    <property type="nucleotide sequence ID" value="NZ_JAUEHU010000027.1"/>
</dbReference>
<protein>
    <submittedName>
        <fullName evidence="1">Uncharacterized protein</fullName>
    </submittedName>
</protein>
<evidence type="ECO:0000313" key="1">
    <source>
        <dbReference type="EMBL" id="MDN0089236.1"/>
    </source>
</evidence>